<evidence type="ECO:0000313" key="3">
    <source>
        <dbReference type="Proteomes" id="UP000186159"/>
    </source>
</evidence>
<dbReference type="EMBL" id="LJXR01000006">
    <property type="protein sequence ID" value="OKY23054.1"/>
    <property type="molecule type" value="Genomic_DNA"/>
</dbReference>
<dbReference type="InterPro" id="IPR000182">
    <property type="entry name" value="GNAT_dom"/>
</dbReference>
<comment type="caution">
    <text evidence="2">The sequence shown here is derived from an EMBL/GenBank/DDBJ whole genome shotgun (WGS) entry which is preliminary data.</text>
</comment>
<protein>
    <submittedName>
        <fullName evidence="2">Acetyltransferase</fullName>
    </submittedName>
</protein>
<evidence type="ECO:0000259" key="1">
    <source>
        <dbReference type="PROSITE" id="PS51186"/>
    </source>
</evidence>
<dbReference type="RefSeq" id="WP_014319381.1">
    <property type="nucleotide sequence ID" value="NZ_LJXR01000006.1"/>
</dbReference>
<dbReference type="AlphaFoldDB" id="A0AAX0J2F4"/>
<dbReference type="InterPro" id="IPR016181">
    <property type="entry name" value="Acyl_CoA_acyltransferase"/>
</dbReference>
<organism evidence="2 3">
    <name type="scientific">Corynebacterium diphtheriae bv. gravis</name>
    <dbReference type="NCBI Taxonomy" id="1720349"/>
    <lineage>
        <taxon>Bacteria</taxon>
        <taxon>Bacillati</taxon>
        <taxon>Actinomycetota</taxon>
        <taxon>Actinomycetes</taxon>
        <taxon>Mycobacteriales</taxon>
        <taxon>Corynebacteriaceae</taxon>
        <taxon>Corynebacterium</taxon>
    </lineage>
</organism>
<dbReference type="Proteomes" id="UP000186159">
    <property type="component" value="Unassembled WGS sequence"/>
</dbReference>
<dbReference type="GO" id="GO:0016747">
    <property type="term" value="F:acyltransferase activity, transferring groups other than amino-acyl groups"/>
    <property type="evidence" value="ECO:0007669"/>
    <property type="project" value="InterPro"/>
</dbReference>
<reference evidence="2 3" key="1">
    <citation type="submission" date="2015-09" db="EMBL/GenBank/DDBJ databases">
        <title>Genome sequencing of Corynebacterium diphtheriae Bv. Gravis strain DSM 44123.</title>
        <authorList>
            <person name="Sangal V."/>
            <person name="Burkovski A."/>
        </authorList>
    </citation>
    <scope>NUCLEOTIDE SEQUENCE [LARGE SCALE GENOMIC DNA]</scope>
    <source>
        <strain evidence="2 3">DSM 44123</strain>
    </source>
</reference>
<dbReference type="Pfam" id="PF13673">
    <property type="entry name" value="Acetyltransf_10"/>
    <property type="match status" value="1"/>
</dbReference>
<dbReference type="PROSITE" id="PS51186">
    <property type="entry name" value="GNAT"/>
    <property type="match status" value="1"/>
</dbReference>
<dbReference type="GeneID" id="29422267"/>
<feature type="domain" description="N-acetyltransferase" evidence="1">
    <location>
        <begin position="6"/>
        <end position="138"/>
    </location>
</feature>
<accession>A0AAX0J2F4</accession>
<dbReference type="Gene3D" id="3.40.630.30">
    <property type="match status" value="1"/>
</dbReference>
<proteinExistence type="predicted"/>
<evidence type="ECO:0000313" key="2">
    <source>
        <dbReference type="EMBL" id="OKY23054.1"/>
    </source>
</evidence>
<sequence length="138" mass="15428">MHITVSPLRDLHALEVHALYKLRVDIFVHEQQCPYAEIDTTDALDTTQHILAWDDNGDLLGCARVFSGDHGTHIGRFAVIPQARKTGTAHEILTRAIELGGNYLEAQSPLVGYYARYGFTPCGAEFLDESIPHTPMRR</sequence>
<name>A0AAX0J2F4_CORDP</name>
<gene>
    <name evidence="2" type="ORF">AOT42_10070</name>
</gene>
<dbReference type="SUPFAM" id="SSF55729">
    <property type="entry name" value="Acyl-CoA N-acyltransferases (Nat)"/>
    <property type="match status" value="1"/>
</dbReference>